<protein>
    <submittedName>
        <fullName evidence="1">Uncharacterized protein</fullName>
    </submittedName>
</protein>
<sequence length="95" mass="10630">MLYMGHSNEVRLSEPRCLINWFAASELPVETDAKRQDLYREFFGLLDEMIGGLQTSSEHACLAGDDSLAGQIDDARDIISGLKSYLRILTPNELP</sequence>
<organism evidence="1 2">
    <name type="scientific">Advenella kashmirensis (strain DSM 17095 / LMG 22695 / WT001)</name>
    <name type="common">Tetrathiobacter kashmirensis</name>
    <dbReference type="NCBI Taxonomy" id="1036672"/>
    <lineage>
        <taxon>Bacteria</taxon>
        <taxon>Pseudomonadati</taxon>
        <taxon>Pseudomonadota</taxon>
        <taxon>Betaproteobacteria</taxon>
        <taxon>Burkholderiales</taxon>
        <taxon>Alcaligenaceae</taxon>
    </lineage>
</organism>
<dbReference type="Proteomes" id="UP000005267">
    <property type="component" value="Chromosome"/>
</dbReference>
<evidence type="ECO:0000313" key="2">
    <source>
        <dbReference type="Proteomes" id="UP000005267"/>
    </source>
</evidence>
<name>I3UGQ8_ADVKW</name>
<dbReference type="RefSeq" id="WP_014752287.1">
    <property type="nucleotide sequence ID" value="NC_017964.1"/>
</dbReference>
<dbReference type="HOGENOM" id="CLU_2366597_0_0_4"/>
<proteinExistence type="predicted"/>
<reference evidence="2" key="2">
    <citation type="journal article" date="2013" name="PLoS ONE">
        <title>Genome implosion elicits host-confinement in Alcaligenaceae: evidence from the comparative genomics of Tetrathiobacter kashmirensis, a pathogen in the making.</title>
        <authorList>
            <person name="Ghosh W."/>
            <person name="Alam M."/>
            <person name="Roy C."/>
            <person name="Pyne P."/>
            <person name="George A."/>
            <person name="Chakraborty R."/>
            <person name="Majumder S."/>
            <person name="Agarwal A."/>
            <person name="Chakraborty S."/>
            <person name="Majumdar S."/>
            <person name="Gupta S.K."/>
        </authorList>
    </citation>
    <scope>NUCLEOTIDE SEQUENCE [LARGE SCALE GENOMIC DNA]</scope>
    <source>
        <strain evidence="2">WT001</strain>
    </source>
</reference>
<evidence type="ECO:0000313" key="1">
    <source>
        <dbReference type="EMBL" id="AFK64196.1"/>
    </source>
</evidence>
<dbReference type="EMBL" id="CP003555">
    <property type="protein sequence ID" value="AFK64196.1"/>
    <property type="molecule type" value="Genomic_DNA"/>
</dbReference>
<reference evidence="1 2" key="1">
    <citation type="journal article" date="2011" name="J. Bacteriol.">
        <title>Whole-genome shotgun sequencing of the sulfur-oxidizing chemoautotroph Tetrathiobacter kashmirensis.</title>
        <authorList>
            <person name="Ghosh W."/>
            <person name="George A."/>
            <person name="Agarwal A."/>
            <person name="Raj P."/>
            <person name="Alam M."/>
            <person name="Pyne P."/>
            <person name="Das Gupta S.K."/>
        </authorList>
    </citation>
    <scope>NUCLEOTIDE SEQUENCE [LARGE SCALE GENOMIC DNA]</scope>
    <source>
        <strain evidence="1 2">WT001</strain>
    </source>
</reference>
<gene>
    <name evidence="1" type="ordered locus">TKWG_22900</name>
</gene>
<accession>I3UGQ8</accession>
<dbReference type="STRING" id="1036672.TKWG_22900"/>
<dbReference type="AlphaFoldDB" id="I3UGQ8"/>
<dbReference type="KEGG" id="aka:TKWG_22900"/>
<keyword evidence="2" id="KW-1185">Reference proteome</keyword>